<feature type="compositionally biased region" description="Basic and acidic residues" evidence="1">
    <location>
        <begin position="207"/>
        <end position="221"/>
    </location>
</feature>
<feature type="compositionally biased region" description="Basic and acidic residues" evidence="1">
    <location>
        <begin position="350"/>
        <end position="359"/>
    </location>
</feature>
<accession>A0AAV5TVA7</accession>
<dbReference type="AlphaFoldDB" id="A0AAV5TVA7"/>
<name>A0AAV5TVA7_9BILA</name>
<dbReference type="Proteomes" id="UP001432027">
    <property type="component" value="Unassembled WGS sequence"/>
</dbReference>
<feature type="compositionally biased region" description="Basic and acidic residues" evidence="1">
    <location>
        <begin position="371"/>
        <end position="409"/>
    </location>
</feature>
<gene>
    <name evidence="2" type="ORF">PENTCL1PPCAC_20630</name>
</gene>
<evidence type="ECO:0000313" key="2">
    <source>
        <dbReference type="EMBL" id="GMS98455.1"/>
    </source>
</evidence>
<feature type="region of interest" description="Disordered" evidence="1">
    <location>
        <begin position="159"/>
        <end position="462"/>
    </location>
</feature>
<feature type="compositionally biased region" description="Basic and acidic residues" evidence="1">
    <location>
        <begin position="240"/>
        <end position="319"/>
    </location>
</feature>
<feature type="region of interest" description="Disordered" evidence="1">
    <location>
        <begin position="73"/>
        <end position="105"/>
    </location>
</feature>
<feature type="compositionally biased region" description="Gly residues" evidence="1">
    <location>
        <begin position="93"/>
        <end position="105"/>
    </location>
</feature>
<evidence type="ECO:0000256" key="1">
    <source>
        <dbReference type="SAM" id="MobiDB-lite"/>
    </source>
</evidence>
<comment type="caution">
    <text evidence="2">The sequence shown here is derived from an EMBL/GenBank/DDBJ whole genome shotgun (WGS) entry which is preliminary data.</text>
</comment>
<feature type="non-terminal residue" evidence="2">
    <location>
        <position position="740"/>
    </location>
</feature>
<protein>
    <submittedName>
        <fullName evidence="2">Uncharacterized protein</fullName>
    </submittedName>
</protein>
<keyword evidence="3" id="KW-1185">Reference proteome</keyword>
<dbReference type="EMBL" id="BTSX01000005">
    <property type="protein sequence ID" value="GMS98455.1"/>
    <property type="molecule type" value="Genomic_DNA"/>
</dbReference>
<feature type="compositionally biased region" description="Polar residues" evidence="1">
    <location>
        <begin position="227"/>
        <end position="238"/>
    </location>
</feature>
<proteinExistence type="predicted"/>
<feature type="region of interest" description="Disordered" evidence="1">
    <location>
        <begin position="497"/>
        <end position="516"/>
    </location>
</feature>
<feature type="compositionally biased region" description="Polar residues" evidence="1">
    <location>
        <begin position="416"/>
        <end position="431"/>
    </location>
</feature>
<reference evidence="2" key="1">
    <citation type="submission" date="2023-10" db="EMBL/GenBank/DDBJ databases">
        <title>Genome assembly of Pristionchus species.</title>
        <authorList>
            <person name="Yoshida K."/>
            <person name="Sommer R.J."/>
        </authorList>
    </citation>
    <scope>NUCLEOTIDE SEQUENCE</scope>
    <source>
        <strain evidence="2">RS0144</strain>
    </source>
</reference>
<evidence type="ECO:0000313" key="3">
    <source>
        <dbReference type="Proteomes" id="UP001432027"/>
    </source>
</evidence>
<sequence>MSAMDPDDYALHIYSTLSLLTNPSDLPRKYKDIIGQDLKDALKICGVTRMNELVPLYPEYFVERNGQVYATSSEQNADILRRDPSKGGRRGGRGGGRGGRAGGTSGRGGFGFYGAAFGGGSRGGRGAGGGGYRGGGTSRGGSSGFGGGGGAGFGGGGGSSFGQSNIAESSAGFSGGGGSGFGQSNRTESSGGFGGGRSDPPSASRDYGGRGRDDNYQRSDNRGFASNYDNFAETSTRGNAYRDDRDDRSYSTSRKDDRDYDRYDDHEPVRGHDWDRDKEDRYDDHYRSQQDREVPHYNDFDDDRSADRRNDGYGRDEPRGGGGGGGYARPPDEFSSEEDEDEAYGRGGRNAREEPRRDGGQYAQRRSPSYDYDRRPNDRYTDRHDQHDDRVGRDYEQEERSRPRQEPRKAFPSAFGSVSGNNVFAPTQYSDNAYEMDDRRDDRGYDREEKRSNEPEDPVNAKEACMPMNRFNVVPPGFEQIKSNVRPPPGFDYHAGPPPGLGEPLKKTPTQRDEEVNPNEVKIEELIMLVFDACRAEGGKDIAKSEIIGKILQHCDRDVSKVIHAKGGIVRVLESVCNRSAGRMEFITGEDGEDYVGLLQPYKRQAEEKYNRRADMLNGPPDEVEDDDDDYQSVRNSTMPSNASRHDPVKGEIKLANELWTFARTQGQYRSNVDGYGISMNEVEVFKNMKGPGLYKFVTRPEFETFFKVEFDKSSGMMLYSQGIEGPLKVYSGEDPEDRD</sequence>
<organism evidence="2 3">
    <name type="scientific">Pristionchus entomophagus</name>
    <dbReference type="NCBI Taxonomy" id="358040"/>
    <lineage>
        <taxon>Eukaryota</taxon>
        <taxon>Metazoa</taxon>
        <taxon>Ecdysozoa</taxon>
        <taxon>Nematoda</taxon>
        <taxon>Chromadorea</taxon>
        <taxon>Rhabditida</taxon>
        <taxon>Rhabditina</taxon>
        <taxon>Diplogasteromorpha</taxon>
        <taxon>Diplogasteroidea</taxon>
        <taxon>Neodiplogasteridae</taxon>
        <taxon>Pristionchus</taxon>
    </lineage>
</organism>
<feature type="compositionally biased region" description="Basic and acidic residues" evidence="1">
    <location>
        <begin position="436"/>
        <end position="454"/>
    </location>
</feature>
<feature type="compositionally biased region" description="Basic and acidic residues" evidence="1">
    <location>
        <begin position="504"/>
        <end position="516"/>
    </location>
</feature>